<accession>A0ABP5G7X8</accession>
<gene>
    <name evidence="1" type="ORF">GCM10009839_50100</name>
</gene>
<evidence type="ECO:0000313" key="2">
    <source>
        <dbReference type="Proteomes" id="UP001500751"/>
    </source>
</evidence>
<dbReference type="RefSeq" id="WP_344668093.1">
    <property type="nucleotide sequence ID" value="NZ_BAAAQN010000031.1"/>
</dbReference>
<comment type="caution">
    <text evidence="1">The sequence shown here is derived from an EMBL/GenBank/DDBJ whole genome shotgun (WGS) entry which is preliminary data.</text>
</comment>
<name>A0ABP5G7X8_9ACTN</name>
<keyword evidence="2" id="KW-1185">Reference proteome</keyword>
<organism evidence="1 2">
    <name type="scientific">Catenulispora yoronensis</name>
    <dbReference type="NCBI Taxonomy" id="450799"/>
    <lineage>
        <taxon>Bacteria</taxon>
        <taxon>Bacillati</taxon>
        <taxon>Actinomycetota</taxon>
        <taxon>Actinomycetes</taxon>
        <taxon>Catenulisporales</taxon>
        <taxon>Catenulisporaceae</taxon>
        <taxon>Catenulispora</taxon>
    </lineage>
</organism>
<sequence length="67" mass="7505">MKRLTQVADRMLDRFAPKATAMAAVCPLPSDCYYTGHRSTGPCSGGYIYEVQCGPREGYAHWFQCHC</sequence>
<protein>
    <submittedName>
        <fullName evidence="1">Uncharacterized protein</fullName>
    </submittedName>
</protein>
<reference evidence="2" key="1">
    <citation type="journal article" date="2019" name="Int. J. Syst. Evol. Microbiol.">
        <title>The Global Catalogue of Microorganisms (GCM) 10K type strain sequencing project: providing services to taxonomists for standard genome sequencing and annotation.</title>
        <authorList>
            <consortium name="The Broad Institute Genomics Platform"/>
            <consortium name="The Broad Institute Genome Sequencing Center for Infectious Disease"/>
            <person name="Wu L."/>
            <person name="Ma J."/>
        </authorList>
    </citation>
    <scope>NUCLEOTIDE SEQUENCE [LARGE SCALE GENOMIC DNA]</scope>
    <source>
        <strain evidence="2">JCM 16014</strain>
    </source>
</reference>
<evidence type="ECO:0000313" key="1">
    <source>
        <dbReference type="EMBL" id="GAA2041593.1"/>
    </source>
</evidence>
<dbReference type="EMBL" id="BAAAQN010000031">
    <property type="protein sequence ID" value="GAA2041593.1"/>
    <property type="molecule type" value="Genomic_DNA"/>
</dbReference>
<proteinExistence type="predicted"/>
<dbReference type="Proteomes" id="UP001500751">
    <property type="component" value="Unassembled WGS sequence"/>
</dbReference>